<dbReference type="PANTHER" id="PTHR43817">
    <property type="entry name" value="GLYCOSYL HYDROLASE"/>
    <property type="match status" value="1"/>
</dbReference>
<dbReference type="GO" id="GO:0005975">
    <property type="term" value="P:carbohydrate metabolic process"/>
    <property type="evidence" value="ECO:0007669"/>
    <property type="project" value="InterPro"/>
</dbReference>
<reference evidence="7 8" key="1">
    <citation type="submission" date="2020-08" db="EMBL/GenBank/DDBJ databases">
        <title>Cohnella phylogeny.</title>
        <authorList>
            <person name="Dunlap C."/>
        </authorList>
    </citation>
    <scope>NUCLEOTIDE SEQUENCE [LARGE SCALE GENOMIC DNA]</scope>
    <source>
        <strain evidence="7 8">DSM 25239</strain>
    </source>
</reference>
<keyword evidence="4 5" id="KW-0326">Glycosidase</keyword>
<feature type="domain" description="Bacterial Ig-like" evidence="6">
    <location>
        <begin position="236"/>
        <end position="268"/>
    </location>
</feature>
<evidence type="ECO:0000259" key="6">
    <source>
        <dbReference type="Pfam" id="PF07532"/>
    </source>
</evidence>
<keyword evidence="2" id="KW-0732">Signal</keyword>
<keyword evidence="8" id="KW-1185">Reference proteome</keyword>
<keyword evidence="3 5" id="KW-0378">Hydrolase</keyword>
<dbReference type="Pfam" id="PF04616">
    <property type="entry name" value="Glyco_hydro_43"/>
    <property type="match status" value="1"/>
</dbReference>
<evidence type="ECO:0000256" key="3">
    <source>
        <dbReference type="ARBA" id="ARBA00022801"/>
    </source>
</evidence>
<evidence type="ECO:0000313" key="8">
    <source>
        <dbReference type="Proteomes" id="UP000553776"/>
    </source>
</evidence>
<organism evidence="7 8">
    <name type="scientific">Cohnella xylanilytica</name>
    <dbReference type="NCBI Taxonomy" id="557555"/>
    <lineage>
        <taxon>Bacteria</taxon>
        <taxon>Bacillati</taxon>
        <taxon>Bacillota</taxon>
        <taxon>Bacilli</taxon>
        <taxon>Bacillales</taxon>
        <taxon>Paenibacillaceae</taxon>
        <taxon>Cohnella</taxon>
    </lineage>
</organism>
<evidence type="ECO:0000313" key="7">
    <source>
        <dbReference type="EMBL" id="MBB6692043.1"/>
    </source>
</evidence>
<dbReference type="InterPro" id="IPR023296">
    <property type="entry name" value="Glyco_hydro_beta-prop_sf"/>
</dbReference>
<evidence type="ECO:0000256" key="5">
    <source>
        <dbReference type="RuleBase" id="RU361187"/>
    </source>
</evidence>
<dbReference type="InterPro" id="IPR006710">
    <property type="entry name" value="Glyco_hydro_43"/>
</dbReference>
<dbReference type="GO" id="GO:0004553">
    <property type="term" value="F:hydrolase activity, hydrolyzing O-glycosyl compounds"/>
    <property type="evidence" value="ECO:0007669"/>
    <property type="project" value="InterPro"/>
</dbReference>
<accession>A0A841U108</accession>
<gene>
    <name evidence="7" type="ORF">H7B90_11590</name>
</gene>
<dbReference type="CDD" id="cd18818">
    <property type="entry name" value="GH43_GbtXyl43B-like"/>
    <property type="match status" value="1"/>
</dbReference>
<evidence type="ECO:0000256" key="1">
    <source>
        <dbReference type="ARBA" id="ARBA00009865"/>
    </source>
</evidence>
<dbReference type="Proteomes" id="UP000553776">
    <property type="component" value="Unassembled WGS sequence"/>
</dbReference>
<protein>
    <submittedName>
        <fullName evidence="7">Family 43 glycosylhydrolase</fullName>
    </submittedName>
</protein>
<dbReference type="PANTHER" id="PTHR43817:SF1">
    <property type="entry name" value="HYDROLASE, FAMILY 43, PUTATIVE (AFU_ORTHOLOGUE AFUA_3G01660)-RELATED"/>
    <property type="match status" value="1"/>
</dbReference>
<comment type="caution">
    <text evidence="7">The sequence shown here is derived from an EMBL/GenBank/DDBJ whole genome shotgun (WGS) entry which is preliminary data.</text>
</comment>
<dbReference type="Gene3D" id="2.115.10.20">
    <property type="entry name" value="Glycosyl hydrolase domain, family 43"/>
    <property type="match status" value="1"/>
</dbReference>
<dbReference type="AlphaFoldDB" id="A0A841U108"/>
<dbReference type="InterPro" id="IPR011081">
    <property type="entry name" value="Big_4"/>
</dbReference>
<proteinExistence type="inferred from homology"/>
<comment type="similarity">
    <text evidence="1 5">Belongs to the glycosyl hydrolase 43 family.</text>
</comment>
<evidence type="ECO:0000256" key="4">
    <source>
        <dbReference type="ARBA" id="ARBA00023295"/>
    </source>
</evidence>
<sequence length="599" mass="66678">MSGEKKYILCYTREPNEEQAYPPKLAYSMHLACSDDGYRYRELNRNSGVLFALATEAPNGSLRPKSLKNPYLFDLADGTFGVIAVCTEAGGEDDIESKGSVLLFKSADLLSYREIGLLDLKGDTYVRDAACEFDRANDRYVVRWSDGNGRFYRNSIEDLMDLSGASEPEEAEAFTVEGVSADIEGIAPRNSLPVPRDVADRLERKLTAPTNIRNEAPERVEAATDEQLRAVPATSFYSDGTTAEKPVDWDTTGIDWSRAGSYRITGKIRQPRSSFPMAVDRADPCIAKWKGKFYFIATNDADGNRSLSIREADTISGLATAEEVRILDTETYGHLKSFLWAPEFHAIGEDLYLFHAGSTGEFVNIQSHVAKLKKNGNPVVATDWEEPVRVVRRDGSPLFEAGITLDMTIIQWKGRVYAAWAQREFVPSDLGSWIYIAEIDPKEPWRLTTDPVLLSKPDYGWANNRTFVEEGPYALITDKKIFMTFAGALVDATYCVGILSADPEADLLDPASWTKGNYPLLTSRSVPGEYGPGHNSYVTDEDGFIWNVYHARNGIDGPRCAGLRRVHFDIDGYPVLDLTEEKDLKPELAEVSTVVVVNR</sequence>
<evidence type="ECO:0000256" key="2">
    <source>
        <dbReference type="ARBA" id="ARBA00022729"/>
    </source>
</evidence>
<dbReference type="RefSeq" id="WP_185136038.1">
    <property type="nucleotide sequence ID" value="NZ_JACJVR010000045.1"/>
</dbReference>
<name>A0A841U108_9BACL</name>
<dbReference type="EMBL" id="JACJVR010000045">
    <property type="protein sequence ID" value="MBB6692043.1"/>
    <property type="molecule type" value="Genomic_DNA"/>
</dbReference>
<dbReference type="Pfam" id="PF07532">
    <property type="entry name" value="Big_4"/>
    <property type="match status" value="1"/>
</dbReference>
<dbReference type="SUPFAM" id="SSF75005">
    <property type="entry name" value="Arabinanase/levansucrase/invertase"/>
    <property type="match status" value="1"/>
</dbReference>